<accession>A0A7G9G5C7</accession>
<keyword evidence="10" id="KW-1185">Reference proteome</keyword>
<evidence type="ECO:0000256" key="2">
    <source>
        <dbReference type="ARBA" id="ARBA00001947"/>
    </source>
</evidence>
<evidence type="ECO:0000256" key="5">
    <source>
        <dbReference type="ARBA" id="ARBA00022801"/>
    </source>
</evidence>
<keyword evidence="5" id="KW-0378">Hydrolase</keyword>
<dbReference type="NCBIfam" id="TIGR01910">
    <property type="entry name" value="DapE-ArgE"/>
    <property type="match status" value="1"/>
</dbReference>
<evidence type="ECO:0000313" key="9">
    <source>
        <dbReference type="EMBL" id="QNM06009.1"/>
    </source>
</evidence>
<dbReference type="InterPro" id="IPR011650">
    <property type="entry name" value="Peptidase_M20_dimer"/>
</dbReference>
<dbReference type="AlphaFoldDB" id="A0A7G9G5C7"/>
<organism evidence="9 10">
    <name type="scientific">Qiania dongpingensis</name>
    <dbReference type="NCBI Taxonomy" id="2763669"/>
    <lineage>
        <taxon>Bacteria</taxon>
        <taxon>Bacillati</taxon>
        <taxon>Bacillota</taxon>
        <taxon>Clostridia</taxon>
        <taxon>Lachnospirales</taxon>
        <taxon>Lachnospiraceae</taxon>
        <taxon>Qiania</taxon>
    </lineage>
</organism>
<name>A0A7G9G5C7_9FIRM</name>
<evidence type="ECO:0000313" key="10">
    <source>
        <dbReference type="Proteomes" id="UP000515823"/>
    </source>
</evidence>
<evidence type="ECO:0000256" key="1">
    <source>
        <dbReference type="ARBA" id="ARBA00001941"/>
    </source>
</evidence>
<comment type="similarity">
    <text evidence="3">Belongs to the peptidase M20A family.</text>
</comment>
<feature type="domain" description="Peptidase M20 dimerisation" evidence="8">
    <location>
        <begin position="181"/>
        <end position="281"/>
    </location>
</feature>
<keyword evidence="7" id="KW-0170">Cobalt</keyword>
<reference evidence="9 10" key="1">
    <citation type="submission" date="2020-08" db="EMBL/GenBank/DDBJ databases">
        <authorList>
            <person name="Liu C."/>
            <person name="Sun Q."/>
        </authorList>
    </citation>
    <scope>NUCLEOTIDE SEQUENCE [LARGE SCALE GENOMIC DNA]</scope>
    <source>
        <strain evidence="9 10">NSJ-38</strain>
    </source>
</reference>
<evidence type="ECO:0000256" key="3">
    <source>
        <dbReference type="ARBA" id="ARBA00006247"/>
    </source>
</evidence>
<dbReference type="InterPro" id="IPR050072">
    <property type="entry name" value="Peptidase_M20A"/>
</dbReference>
<keyword evidence="4" id="KW-0479">Metal-binding</keyword>
<dbReference type="Proteomes" id="UP000515823">
    <property type="component" value="Chromosome"/>
</dbReference>
<dbReference type="InterPro" id="IPR036264">
    <property type="entry name" value="Bact_exopeptidase_dim_dom"/>
</dbReference>
<dbReference type="GO" id="GO:0016787">
    <property type="term" value="F:hydrolase activity"/>
    <property type="evidence" value="ECO:0007669"/>
    <property type="project" value="UniProtKB-KW"/>
</dbReference>
<comment type="cofactor">
    <cofactor evidence="2">
        <name>Zn(2+)</name>
        <dbReference type="ChEBI" id="CHEBI:29105"/>
    </cofactor>
</comment>
<evidence type="ECO:0000256" key="7">
    <source>
        <dbReference type="ARBA" id="ARBA00023285"/>
    </source>
</evidence>
<dbReference type="SUPFAM" id="SSF55031">
    <property type="entry name" value="Bacterial exopeptidase dimerisation domain"/>
    <property type="match status" value="1"/>
</dbReference>
<dbReference type="Gene3D" id="3.40.630.10">
    <property type="entry name" value="Zn peptidases"/>
    <property type="match status" value="1"/>
</dbReference>
<dbReference type="Pfam" id="PF01546">
    <property type="entry name" value="Peptidase_M20"/>
    <property type="match status" value="1"/>
</dbReference>
<keyword evidence="6" id="KW-0862">Zinc</keyword>
<protein>
    <submittedName>
        <fullName evidence="9">ArgE/DapE family deacylase</fullName>
    </submittedName>
</protein>
<proteinExistence type="inferred from homology"/>
<dbReference type="EMBL" id="CP060634">
    <property type="protein sequence ID" value="QNM06009.1"/>
    <property type="molecule type" value="Genomic_DNA"/>
</dbReference>
<dbReference type="InterPro" id="IPR002933">
    <property type="entry name" value="Peptidase_M20"/>
</dbReference>
<dbReference type="Pfam" id="PF07687">
    <property type="entry name" value="M20_dimer"/>
    <property type="match status" value="1"/>
</dbReference>
<dbReference type="PANTHER" id="PTHR43808">
    <property type="entry name" value="ACETYLORNITHINE DEACETYLASE"/>
    <property type="match status" value="1"/>
</dbReference>
<dbReference type="RefSeq" id="WP_249303378.1">
    <property type="nucleotide sequence ID" value="NZ_CP060634.1"/>
</dbReference>
<dbReference type="Gene3D" id="3.30.70.360">
    <property type="match status" value="1"/>
</dbReference>
<evidence type="ECO:0000259" key="8">
    <source>
        <dbReference type="Pfam" id="PF07687"/>
    </source>
</evidence>
<dbReference type="KEGG" id="qdo:H9Q78_02245"/>
<dbReference type="InterPro" id="IPR010182">
    <property type="entry name" value="ArgE/DapE"/>
</dbReference>
<sequence length="383" mass="41581">MYQKILDIVKSHEDEMIDLLAQMVKIPSVSGNEAELAKFITEYCGKLGFESEIDRHGNVLVLVKGSKPGKRIAYNNHLDTVPVGEGWTKDPFGAEIIDGKMYGRGSTDCKCGMAAQITAARALVESGIEFAGEIALMYAVDEEVQDISRKGTLKMLKDGFTADMCINGEDVDLHCCLVCEGMLEVKITTMGVGAHGATAFKGVNAIGMMCRIYDEIMKIVPGENKYVKGSINPGVISGGERSSVVPDRCEMKVSRFTVPGETGAMFLGQVNDIIAKLKAEDPTFDAVAELTYDSNPSEVSEEAEVVQAVVKAHEMLGKECPFYGTPQHDDADFMTNYSGIPTVLYGPGTGLKAHMPDEYVILDEVREAAQVYALVNYNVLAEK</sequence>
<evidence type="ECO:0000256" key="4">
    <source>
        <dbReference type="ARBA" id="ARBA00022723"/>
    </source>
</evidence>
<comment type="cofactor">
    <cofactor evidence="1">
        <name>Co(2+)</name>
        <dbReference type="ChEBI" id="CHEBI:48828"/>
    </cofactor>
</comment>
<gene>
    <name evidence="9" type="ORF">H9Q78_02245</name>
</gene>
<evidence type="ECO:0000256" key="6">
    <source>
        <dbReference type="ARBA" id="ARBA00022833"/>
    </source>
</evidence>
<dbReference type="SUPFAM" id="SSF53187">
    <property type="entry name" value="Zn-dependent exopeptidases"/>
    <property type="match status" value="1"/>
</dbReference>
<dbReference type="GO" id="GO:0046872">
    <property type="term" value="F:metal ion binding"/>
    <property type="evidence" value="ECO:0007669"/>
    <property type="project" value="UniProtKB-KW"/>
</dbReference>